<keyword evidence="13" id="KW-0121">Carboxypeptidase</keyword>
<evidence type="ECO:0000256" key="10">
    <source>
        <dbReference type="PIRSR" id="PIRSR601548-6"/>
    </source>
</evidence>
<organism evidence="15 18">
    <name type="scientific">Didymodactylos carnosus</name>
    <dbReference type="NCBI Taxonomy" id="1234261"/>
    <lineage>
        <taxon>Eukaryota</taxon>
        <taxon>Metazoa</taxon>
        <taxon>Spiralia</taxon>
        <taxon>Gnathifera</taxon>
        <taxon>Rotifera</taxon>
        <taxon>Eurotatoria</taxon>
        <taxon>Bdelloidea</taxon>
        <taxon>Philodinida</taxon>
        <taxon>Philodinidae</taxon>
        <taxon>Didymodactylos</taxon>
    </lineage>
</organism>
<dbReference type="GO" id="GO:0008237">
    <property type="term" value="F:metallopeptidase activity"/>
    <property type="evidence" value="ECO:0007669"/>
    <property type="project" value="UniProtKB-KW"/>
</dbReference>
<feature type="binding site" evidence="7">
    <location>
        <position position="282"/>
    </location>
    <ligand>
        <name>chloride</name>
        <dbReference type="ChEBI" id="CHEBI:17996"/>
        <label>1</label>
    </ligand>
</feature>
<comment type="cofactor">
    <cofactor evidence="13">
        <name>Zn(2+)</name>
        <dbReference type="ChEBI" id="CHEBI:29105"/>
    </cofactor>
    <text evidence="13">Binds 1 zinc ion per subunit.</text>
</comment>
<keyword evidence="18" id="KW-1185">Reference proteome</keyword>
<dbReference type="Pfam" id="PF01401">
    <property type="entry name" value="Peptidase_M2"/>
    <property type="match status" value="1"/>
</dbReference>
<comment type="similarity">
    <text evidence="1 12 13">Belongs to the peptidase M2 family.</text>
</comment>
<evidence type="ECO:0000256" key="2">
    <source>
        <dbReference type="ARBA" id="ARBA00022729"/>
    </source>
</evidence>
<evidence type="ECO:0000256" key="5">
    <source>
        <dbReference type="PIRSR" id="PIRSR601548-1"/>
    </source>
</evidence>
<evidence type="ECO:0000256" key="8">
    <source>
        <dbReference type="PIRSR" id="PIRSR601548-3"/>
    </source>
</evidence>
<dbReference type="Proteomes" id="UP000682733">
    <property type="component" value="Unassembled WGS sequence"/>
</dbReference>
<keyword evidence="8 13" id="KW-0479">Metal-binding</keyword>
<dbReference type="GO" id="GO:0004180">
    <property type="term" value="F:carboxypeptidase activity"/>
    <property type="evidence" value="ECO:0007669"/>
    <property type="project" value="UniProtKB-KW"/>
</dbReference>
<comment type="caution">
    <text evidence="15">The sequence shown here is derived from an EMBL/GenBank/DDBJ whole genome shotgun (WGS) entry which is preliminary data.</text>
</comment>
<dbReference type="EC" id="3.4.-.-" evidence="13"/>
<evidence type="ECO:0000256" key="9">
    <source>
        <dbReference type="PIRSR" id="PIRSR601548-4"/>
    </source>
</evidence>
<keyword evidence="3 9" id="KW-1015">Disulfide bond</keyword>
<feature type="active site" description="Proton acceptor 1" evidence="5">
    <location>
        <position position="441"/>
    </location>
</feature>
<feature type="binding site" evidence="11">
    <location>
        <position position="444"/>
    </location>
    <ligand>
        <name>Zn(2+)</name>
        <dbReference type="ChEBI" id="CHEBI:29105"/>
        <label>2</label>
        <note>catalytic</note>
    </ligand>
</feature>
<comment type="caution">
    <text evidence="12">Lacks conserved residue(s) required for the propagation of feature annotation.</text>
</comment>
<proteinExistence type="inferred from homology"/>
<keyword evidence="2" id="KW-0732">Signal</keyword>
<dbReference type="Proteomes" id="UP000681722">
    <property type="component" value="Unassembled WGS sequence"/>
</dbReference>
<feature type="active site" description="Proton acceptor 2" evidence="10">
    <location>
        <position position="441"/>
    </location>
</feature>
<evidence type="ECO:0000256" key="4">
    <source>
        <dbReference type="ARBA" id="ARBA00023180"/>
    </source>
</evidence>
<dbReference type="PROSITE" id="PS52011">
    <property type="entry name" value="PEPTIDASE_M2"/>
    <property type="match status" value="1"/>
</dbReference>
<protein>
    <recommendedName>
        <fullName evidence="13">Angiotensin-converting enzyme</fullName>
        <ecNumber evidence="13">3.4.-.-</ecNumber>
    </recommendedName>
</protein>
<dbReference type="Gene3D" id="1.10.1370.30">
    <property type="match status" value="1"/>
</dbReference>
<feature type="active site" description="Proton donor 1" evidence="5">
    <location>
        <position position="571"/>
    </location>
</feature>
<sequence length="674" mass="79672">MTTLIIRLLRYDLVIFFVLLQLNVLYGSQYNDKKRISLNYLLEKRFHFSLSKKVDLLYETGDDFDEINGEIDIDLLNSLNEIDLNHMPVIDDYSDNDQALEWLNWYTKIERRYMQISALLSWNYETNITQENEEKQIKQKLITTPFSRQTLPIIKKFNKYMKYSTDYDLKRIYGLAALGTVVKDDRDVEKGSQLHSQMDSIYSTATVCELKDPNECYQLTPMLENLMHVEKDYDRLLWAWKGWHDECGNKIRPIYLDYINLLTKNIQENGYQDLAESWIEDYEIKHGFEDMLDQLLLDILPLYKQIHAYMRGKLCKKYPNRFDCNGPIPAHLLGNMWAQQWHDRLDDVLPYPENPLANITKILLDRKVTIHQMYLLAENFFTSINLDSMTKTFWSKSMFEKPNDRAAICHASASDMANTNDYRVKICTEINDDNLYTVHHEMGHVEYYMAYDKTQPIVYRTGANSAFHEAIGDTIGMFVLSPTHQATLGFIDKTIINEKYEMNFLMRMALQKVAFLPFAYIMDKYRFALFRNEIDVSKLNSVWWDMRLKYGGLMPPVERSEQNFDPGAKYHIPSNVPYTRYFLAHILQFQFHRALCKIGRNEQPLHLCDIYKQKSVGNRFYQMLAAGNSRHWSEILETLTGENTFQSQAILDYFQPLYKWIKQENIRLGYPVGW</sequence>
<evidence type="ECO:0000313" key="18">
    <source>
        <dbReference type="Proteomes" id="UP000663829"/>
    </source>
</evidence>
<evidence type="ECO:0000313" key="15">
    <source>
        <dbReference type="EMBL" id="CAF1223487.1"/>
    </source>
</evidence>
<evidence type="ECO:0000256" key="11">
    <source>
        <dbReference type="PIRSR" id="PIRSR601548-8"/>
    </source>
</evidence>
<feature type="binding site" evidence="11">
    <location>
        <position position="469"/>
    </location>
    <ligand>
        <name>Zn(2+)</name>
        <dbReference type="ChEBI" id="CHEBI:29105"/>
        <label>2</label>
        <note>catalytic</note>
    </ligand>
</feature>
<dbReference type="PANTHER" id="PTHR10514">
    <property type="entry name" value="ANGIOTENSIN-CONVERTING ENZYME"/>
    <property type="match status" value="1"/>
</dbReference>
<dbReference type="SUPFAM" id="SSF55486">
    <property type="entry name" value="Metalloproteases ('zincins'), catalytic domain"/>
    <property type="match status" value="1"/>
</dbReference>
<dbReference type="PANTHER" id="PTHR10514:SF27">
    <property type="entry name" value="ANGIOTENSIN-CONVERTING ENZYME"/>
    <property type="match status" value="1"/>
</dbReference>
<evidence type="ECO:0000256" key="3">
    <source>
        <dbReference type="ARBA" id="ARBA00023157"/>
    </source>
</evidence>
<dbReference type="PRINTS" id="PR00791">
    <property type="entry name" value="PEPDIPTASEA"/>
</dbReference>
<evidence type="ECO:0000313" key="17">
    <source>
        <dbReference type="EMBL" id="CAF3986713.1"/>
    </source>
</evidence>
<dbReference type="Proteomes" id="UP000663829">
    <property type="component" value="Unassembled WGS sequence"/>
</dbReference>
<dbReference type="GO" id="GO:0008241">
    <property type="term" value="F:peptidyl-dipeptidase activity"/>
    <property type="evidence" value="ECO:0007669"/>
    <property type="project" value="InterPro"/>
</dbReference>
<feature type="binding site" evidence="11">
    <location>
        <position position="440"/>
    </location>
    <ligand>
        <name>Zn(2+)</name>
        <dbReference type="ChEBI" id="CHEBI:29105"/>
        <label>2</label>
        <note>catalytic</note>
    </ligand>
</feature>
<accession>A0A814Y2C4</accession>
<evidence type="ECO:0000256" key="1">
    <source>
        <dbReference type="ARBA" id="ARBA00008139"/>
    </source>
</evidence>
<dbReference type="GO" id="GO:0005886">
    <property type="term" value="C:plasma membrane"/>
    <property type="evidence" value="ECO:0007669"/>
    <property type="project" value="TreeGrafter"/>
</dbReference>
<feature type="disulfide bond" evidence="9">
    <location>
        <begin position="596"/>
        <end position="608"/>
    </location>
</feature>
<feature type="active site" description="Proton donor 2" evidence="10">
    <location>
        <position position="571"/>
    </location>
</feature>
<dbReference type="Proteomes" id="UP000677228">
    <property type="component" value="Unassembled WGS sequence"/>
</dbReference>
<dbReference type="EMBL" id="CAJNOQ010009389">
    <property type="protein sequence ID" value="CAF1223487.1"/>
    <property type="molecule type" value="Genomic_DNA"/>
</dbReference>
<evidence type="ECO:0000256" key="12">
    <source>
        <dbReference type="PROSITE-ProRule" id="PRU01355"/>
    </source>
</evidence>
<reference evidence="15" key="1">
    <citation type="submission" date="2021-02" db="EMBL/GenBank/DDBJ databases">
        <authorList>
            <person name="Nowell W R."/>
        </authorList>
    </citation>
    <scope>NUCLEOTIDE SEQUENCE</scope>
</reference>
<gene>
    <name evidence="15" type="ORF">GPM918_LOCUS24809</name>
    <name evidence="14" type="ORF">OVA965_LOCUS15580</name>
    <name evidence="17" type="ORF">SRO942_LOCUS24812</name>
    <name evidence="16" type="ORF">TMI583_LOCUS15590</name>
</gene>
<evidence type="ECO:0000256" key="13">
    <source>
        <dbReference type="RuleBase" id="RU361144"/>
    </source>
</evidence>
<feature type="binding site" evidence="8">
    <location>
        <position position="444"/>
    </location>
    <ligand>
        <name>Zn(2+)</name>
        <dbReference type="ChEBI" id="CHEBI:29105"/>
        <label>1</label>
        <note>catalytic</note>
    </ligand>
</feature>
<keyword evidence="13" id="KW-0482">Metalloprotease</keyword>
<evidence type="ECO:0000256" key="6">
    <source>
        <dbReference type="PIRSR" id="PIRSR601548-10"/>
    </source>
</evidence>
<dbReference type="CDD" id="cd06461">
    <property type="entry name" value="M2_ACE"/>
    <property type="match status" value="1"/>
</dbReference>
<feature type="binding site" evidence="8">
    <location>
        <position position="469"/>
    </location>
    <ligand>
        <name>Zn(2+)</name>
        <dbReference type="ChEBI" id="CHEBI:29105"/>
        <label>1</label>
        <note>catalytic</note>
    </ligand>
</feature>
<feature type="glycosylation site" description="N-linked (GlcNAc...) asparagine" evidence="6">
    <location>
        <position position="127"/>
    </location>
</feature>
<dbReference type="EMBL" id="CAJNOK010007040">
    <property type="protein sequence ID" value="CAF1022627.1"/>
    <property type="molecule type" value="Genomic_DNA"/>
</dbReference>
<dbReference type="GO" id="GO:0006508">
    <property type="term" value="P:proteolysis"/>
    <property type="evidence" value="ECO:0007669"/>
    <property type="project" value="UniProtKB-KW"/>
</dbReference>
<keyword evidence="8 13" id="KW-0862">Zinc</keyword>
<feature type="binding site" evidence="8">
    <location>
        <position position="440"/>
    </location>
    <ligand>
        <name>Zn(2+)</name>
        <dbReference type="ChEBI" id="CHEBI:29105"/>
        <label>1</label>
        <note>catalytic</note>
    </ligand>
</feature>
<evidence type="ECO:0000313" key="14">
    <source>
        <dbReference type="EMBL" id="CAF1022627.1"/>
    </source>
</evidence>
<evidence type="ECO:0000256" key="7">
    <source>
        <dbReference type="PIRSR" id="PIRSR601548-2"/>
    </source>
</evidence>
<feature type="disulfide bond" evidence="9 12">
    <location>
        <begin position="208"/>
        <end position="216"/>
    </location>
</feature>
<keyword evidence="13" id="KW-0645">Protease</keyword>
<keyword evidence="13" id="KW-0378">Hydrolase</keyword>
<feature type="binding site" evidence="7">
    <location>
        <position position="580"/>
    </location>
    <ligand>
        <name>chloride</name>
        <dbReference type="ChEBI" id="CHEBI:17996"/>
        <label>1</label>
    </ligand>
</feature>
<dbReference type="InterPro" id="IPR001548">
    <property type="entry name" value="Peptidase_M2"/>
</dbReference>
<dbReference type="OrthoDB" id="10029630at2759"/>
<feature type="disulfide bond" evidence="9 12">
    <location>
        <begin position="409"/>
        <end position="427"/>
    </location>
</feature>
<evidence type="ECO:0000313" key="16">
    <source>
        <dbReference type="EMBL" id="CAF3791195.1"/>
    </source>
</evidence>
<dbReference type="EMBL" id="CAJOBC010009392">
    <property type="protein sequence ID" value="CAF3986713.1"/>
    <property type="molecule type" value="Genomic_DNA"/>
</dbReference>
<name>A0A814Y2C4_9BILA</name>
<keyword evidence="4 6" id="KW-0325">Glycoprotein</keyword>
<dbReference type="AlphaFoldDB" id="A0A814Y2C4"/>
<dbReference type="GO" id="GO:0046872">
    <property type="term" value="F:metal ion binding"/>
    <property type="evidence" value="ECO:0007669"/>
    <property type="project" value="UniProtKB-KW"/>
</dbReference>
<dbReference type="EMBL" id="CAJOBA010007051">
    <property type="protein sequence ID" value="CAF3791195.1"/>
    <property type="molecule type" value="Genomic_DNA"/>
</dbReference>